<dbReference type="PANTHER" id="PTHR18034">
    <property type="entry name" value="CELL CYCLE CONTROL PROTEIN CWF22-RELATED"/>
    <property type="match status" value="1"/>
</dbReference>
<dbReference type="SMART" id="SM00544">
    <property type="entry name" value="MA3"/>
    <property type="match status" value="1"/>
</dbReference>
<feature type="compositionally biased region" description="Low complexity" evidence="4">
    <location>
        <begin position="10"/>
        <end position="20"/>
    </location>
</feature>
<dbReference type="SUPFAM" id="SSF48371">
    <property type="entry name" value="ARM repeat"/>
    <property type="match status" value="1"/>
</dbReference>
<dbReference type="Gene3D" id="1.25.40.180">
    <property type="match status" value="1"/>
</dbReference>
<comment type="caution">
    <text evidence="6">The sequence shown here is derived from an EMBL/GenBank/DDBJ whole genome shotgun (WGS) entry which is preliminary data.</text>
</comment>
<evidence type="ECO:0000256" key="3">
    <source>
        <dbReference type="ARBA" id="ARBA00023242"/>
    </source>
</evidence>
<accession>A0ABR3WNN2</accession>
<feature type="compositionally biased region" description="Acidic residues" evidence="4">
    <location>
        <begin position="217"/>
        <end position="238"/>
    </location>
</feature>
<feature type="compositionally biased region" description="Basic residues" evidence="4">
    <location>
        <begin position="49"/>
        <end position="61"/>
    </location>
</feature>
<dbReference type="EMBL" id="JAZHXJ010000302">
    <property type="protein sequence ID" value="KAL1865247.1"/>
    <property type="molecule type" value="Genomic_DNA"/>
</dbReference>
<dbReference type="Pfam" id="PF02854">
    <property type="entry name" value="MIF4G"/>
    <property type="match status" value="1"/>
</dbReference>
<reference evidence="6 7" key="1">
    <citation type="journal article" date="2024" name="Commun. Biol.">
        <title>Comparative genomic analysis of thermophilic fungi reveals convergent evolutionary adaptations and gene losses.</title>
        <authorList>
            <person name="Steindorff A.S."/>
            <person name="Aguilar-Pontes M.V."/>
            <person name="Robinson A.J."/>
            <person name="Andreopoulos B."/>
            <person name="LaButti K."/>
            <person name="Kuo A."/>
            <person name="Mondo S."/>
            <person name="Riley R."/>
            <person name="Otillar R."/>
            <person name="Haridas S."/>
            <person name="Lipzen A."/>
            <person name="Grimwood J."/>
            <person name="Schmutz J."/>
            <person name="Clum A."/>
            <person name="Reid I.D."/>
            <person name="Moisan M.C."/>
            <person name="Butler G."/>
            <person name="Nguyen T.T.M."/>
            <person name="Dewar K."/>
            <person name="Conant G."/>
            <person name="Drula E."/>
            <person name="Henrissat B."/>
            <person name="Hansel C."/>
            <person name="Singer S."/>
            <person name="Hutchinson M.I."/>
            <person name="de Vries R.P."/>
            <person name="Natvig D.O."/>
            <person name="Powell A.J."/>
            <person name="Tsang A."/>
            <person name="Grigoriev I.V."/>
        </authorList>
    </citation>
    <scope>NUCLEOTIDE SEQUENCE [LARGE SCALE GENOMIC DNA]</scope>
    <source>
        <strain evidence="6 7">ATCC 24622</strain>
    </source>
</reference>
<dbReference type="InterPro" id="IPR050781">
    <property type="entry name" value="CWC22_splicing_factor"/>
</dbReference>
<dbReference type="Proteomes" id="UP001586593">
    <property type="component" value="Unassembled WGS sequence"/>
</dbReference>
<dbReference type="SMART" id="SM00543">
    <property type="entry name" value="MIF4G"/>
    <property type="match status" value="1"/>
</dbReference>
<feature type="compositionally biased region" description="Basic and acidic residues" evidence="4">
    <location>
        <begin position="68"/>
        <end position="88"/>
    </location>
</feature>
<dbReference type="InterPro" id="IPR003890">
    <property type="entry name" value="MIF4G-like_typ-3"/>
</dbReference>
<feature type="region of interest" description="Disordered" evidence="4">
    <location>
        <begin position="1"/>
        <end position="108"/>
    </location>
</feature>
<organism evidence="6 7">
    <name type="scientific">Phialemonium thermophilum</name>
    <dbReference type="NCBI Taxonomy" id="223376"/>
    <lineage>
        <taxon>Eukaryota</taxon>
        <taxon>Fungi</taxon>
        <taxon>Dikarya</taxon>
        <taxon>Ascomycota</taxon>
        <taxon>Pezizomycotina</taxon>
        <taxon>Sordariomycetes</taxon>
        <taxon>Sordariomycetidae</taxon>
        <taxon>Cephalothecales</taxon>
        <taxon>Cephalothecaceae</taxon>
        <taxon>Phialemonium</taxon>
    </lineage>
</organism>
<dbReference type="InterPro" id="IPR003891">
    <property type="entry name" value="Initiation_fac_eIF4g_MI"/>
</dbReference>
<sequence>MPPRRDKRPSLPSSLLRELSVPAPDHTTSKGRSRPFSRKERRKVERSQRKLRRNVTTRHSKPPVTPAARDKRSVVVNRTKDRVSRQEEQNLEEGSISYDENGESSEVDVKQVQDTVAVVPRAVRERLAEDDAEIADLERKLGIKGRKSLPKSFHDDGLGDLLADIDALDDAARETKKRKAEAEEWLAQKRRKNLQPPAGPTDIEEEEHVLSETLSDSFEDFESSGEDDEDTSVDEDDPQAFNVDTSEHGDDTSGFELEQERSLRAPVRVRENPYVAPTSGLPVANYVPPSRRQEPGSDAELLPRLRRHLQGLVNRITESNLVAILGDVEKVYREQPRQHVTSILTDLILTQVSDPTSLPDTLLVLSAGFSTAVFKVVGMDFGAQLVQETVDRFDKAYKRAVSLPNEATKETSNLITFLTELYNFQLLGCNLIFDYIRLLLGDLSELNAELLLRIIRLSGHALRQDDPSSLKDIVALIRPAVAKIGESNVSVRTKFMIETINDLKNNKVKAGASSSVVLSEHMGRMKKTLGSLNLRKLKSTEPLGMGLRDILDSNRKGKWWLVGASWAGRSDADQNSPSNIKRHGVAGRVEGDSDSDGDSDVPLIGGEDGMPDLAELAREQMMNTDVRRAIFVAILSATDYEDAYIRVMKLRLNKDRQREIPNVILQCAGAEQQYNPYYTLIAKRLCADRKMRWTFQDCLWKLFKRMGESIFGDEPDNVEEDEAIEMRRLANIARMYGTLIREGALGLNVLKCLNMPYLQTRTRSFVEVLLISSLLDCFEAGKDGKIDAEAAIGKMIATLGDAPELCRGLQWFFKKVMRKSDLIGSKTEAKTLKTACTIAERALEATLVAEALDGP</sequence>
<evidence type="ECO:0000313" key="7">
    <source>
        <dbReference type="Proteomes" id="UP001586593"/>
    </source>
</evidence>
<dbReference type="InterPro" id="IPR016024">
    <property type="entry name" value="ARM-type_fold"/>
</dbReference>
<proteinExistence type="inferred from homology"/>
<keyword evidence="3" id="KW-0539">Nucleus</keyword>
<evidence type="ECO:0000259" key="5">
    <source>
        <dbReference type="PROSITE" id="PS51366"/>
    </source>
</evidence>
<protein>
    <recommendedName>
        <fullName evidence="5">MI domain-containing protein</fullName>
    </recommendedName>
</protein>
<evidence type="ECO:0000256" key="2">
    <source>
        <dbReference type="ARBA" id="ARBA00006856"/>
    </source>
</evidence>
<evidence type="ECO:0000313" key="6">
    <source>
        <dbReference type="EMBL" id="KAL1865247.1"/>
    </source>
</evidence>
<keyword evidence="7" id="KW-1185">Reference proteome</keyword>
<feature type="region of interest" description="Disordered" evidence="4">
    <location>
        <begin position="172"/>
        <end position="260"/>
    </location>
</feature>
<comment type="subcellular location">
    <subcellularLocation>
        <location evidence="1">Nucleus</location>
        <location evidence="1">Nucleolus</location>
    </subcellularLocation>
</comment>
<feature type="compositionally biased region" description="Basic residues" evidence="4">
    <location>
        <begin position="29"/>
        <end position="41"/>
    </location>
</feature>
<evidence type="ECO:0000256" key="1">
    <source>
        <dbReference type="ARBA" id="ARBA00004604"/>
    </source>
</evidence>
<dbReference type="Pfam" id="PF02847">
    <property type="entry name" value="MA3"/>
    <property type="match status" value="1"/>
</dbReference>
<feature type="region of interest" description="Disordered" evidence="4">
    <location>
        <begin position="569"/>
        <end position="604"/>
    </location>
</feature>
<feature type="domain" description="MI" evidence="5">
    <location>
        <begin position="625"/>
        <end position="755"/>
    </location>
</feature>
<evidence type="ECO:0000256" key="4">
    <source>
        <dbReference type="SAM" id="MobiDB-lite"/>
    </source>
</evidence>
<dbReference type="PROSITE" id="PS51366">
    <property type="entry name" value="MI"/>
    <property type="match status" value="1"/>
</dbReference>
<name>A0ABR3WNN2_9PEZI</name>
<gene>
    <name evidence="6" type="ORF">VTK73DRAFT_5430</name>
</gene>
<comment type="similarity">
    <text evidence="2">Belongs to the CWC22 family.</text>
</comment>
<dbReference type="PANTHER" id="PTHR18034:SF4">
    <property type="entry name" value="NUCLEOLAR MIF4G DOMAIN-CONTAINING PROTEIN 1"/>
    <property type="match status" value="1"/>
</dbReference>